<keyword evidence="1" id="KW-0812">Transmembrane</keyword>
<keyword evidence="1" id="KW-0472">Membrane</keyword>
<evidence type="ECO:0000313" key="2">
    <source>
        <dbReference type="EMBL" id="KAJ8438791.1"/>
    </source>
</evidence>
<gene>
    <name evidence="2" type="ORF">Cgig2_023825</name>
</gene>
<protein>
    <submittedName>
        <fullName evidence="2">Uncharacterized protein</fullName>
    </submittedName>
</protein>
<sequence length="635" mass="69678">MSTITDTITRQVSEQVKRAMEAANSTKPFLHFDYVSTNGCKPSHQQERVPSLRYTEWERESGHTTTECRELKKALHELADKGQIGRFLKRGPRFLRREQEAAQLQPREEEYSTEVVATIARGYADGMTRSAWKAQLRSAQQVLTIEQGSSITLPTMVFGGKEAPRFASPYNDPLVVEMKIASAIVRSVDIITWDCLKKLTHPGRDIVPLVYPILGFSEQEVNPTGMIHLPVCFIDKLKAKNLGVDFLVVNVPTAYNVILGHPTLHKLSTILTILIIRSPGISIQGVSCLIPCTITLAGRRNKLHLVEVAALILSLLMLVDVVEVGLVVAILLKFVGQLHQELVQIPQGIGKALLIALLPGLSHHFGPAPLAPGRQSPQLRHSTTALTPRANAYAIVTSSSVILGGSKVPEVTKSQDLTKSWISENLTTGSALIKLVDGRWALGGEPPMSPRSWGGGVLLTIGGAVPSSPTSRVPRGKPFDSHFAHMGRGRRRGLIRTTLDPLMLVDCIRWGAYGQNNLSVYSKLGVTMKGANKVLKCTFLACWFTRRYLSSSQRRSVSAATCLGVVSRVSKTINLAPHLLYIKQKGSQKFLRIERPLAARKKSFLKNFNLGSQFKGSLSLDLLLFLSGPFTDSIA</sequence>
<dbReference type="PANTHER" id="PTHR33240:SF17">
    <property type="entry name" value="EUKARYOTIC PEPTIDE CHAIN RELEASE FACTOR GTP-BINDING SUBUNIT-LIKE"/>
    <property type="match status" value="1"/>
</dbReference>
<accession>A0A9Q1K7K1</accession>
<dbReference type="EMBL" id="JAKOGI010000240">
    <property type="protein sequence ID" value="KAJ8438791.1"/>
    <property type="molecule type" value="Genomic_DNA"/>
</dbReference>
<name>A0A9Q1K7K1_9CARY</name>
<keyword evidence="1" id="KW-1133">Transmembrane helix</keyword>
<dbReference type="PANTHER" id="PTHR33240">
    <property type="entry name" value="OS08G0508500 PROTEIN"/>
    <property type="match status" value="1"/>
</dbReference>
<feature type="transmembrane region" description="Helical" evidence="1">
    <location>
        <begin position="308"/>
        <end position="332"/>
    </location>
</feature>
<comment type="caution">
    <text evidence="2">The sequence shown here is derived from an EMBL/GenBank/DDBJ whole genome shotgun (WGS) entry which is preliminary data.</text>
</comment>
<dbReference type="AlphaFoldDB" id="A0A9Q1K7K1"/>
<proteinExistence type="predicted"/>
<dbReference type="Proteomes" id="UP001153076">
    <property type="component" value="Unassembled WGS sequence"/>
</dbReference>
<organism evidence="2 3">
    <name type="scientific">Carnegiea gigantea</name>
    <dbReference type="NCBI Taxonomy" id="171969"/>
    <lineage>
        <taxon>Eukaryota</taxon>
        <taxon>Viridiplantae</taxon>
        <taxon>Streptophyta</taxon>
        <taxon>Embryophyta</taxon>
        <taxon>Tracheophyta</taxon>
        <taxon>Spermatophyta</taxon>
        <taxon>Magnoliopsida</taxon>
        <taxon>eudicotyledons</taxon>
        <taxon>Gunneridae</taxon>
        <taxon>Pentapetalae</taxon>
        <taxon>Caryophyllales</taxon>
        <taxon>Cactineae</taxon>
        <taxon>Cactaceae</taxon>
        <taxon>Cactoideae</taxon>
        <taxon>Echinocereeae</taxon>
        <taxon>Carnegiea</taxon>
    </lineage>
</organism>
<evidence type="ECO:0000256" key="1">
    <source>
        <dbReference type="SAM" id="Phobius"/>
    </source>
</evidence>
<reference evidence="2" key="1">
    <citation type="submission" date="2022-04" db="EMBL/GenBank/DDBJ databases">
        <title>Carnegiea gigantea Genome sequencing and assembly v2.</title>
        <authorList>
            <person name="Copetti D."/>
            <person name="Sanderson M.J."/>
            <person name="Burquez A."/>
            <person name="Wojciechowski M.F."/>
        </authorList>
    </citation>
    <scope>NUCLEOTIDE SEQUENCE</scope>
    <source>
        <strain evidence="2">SGP5-SGP5p</strain>
        <tissue evidence="2">Aerial part</tissue>
    </source>
</reference>
<evidence type="ECO:0000313" key="3">
    <source>
        <dbReference type="Proteomes" id="UP001153076"/>
    </source>
</evidence>
<keyword evidence="3" id="KW-1185">Reference proteome</keyword>